<protein>
    <submittedName>
        <fullName evidence="1">Uncharacterized protein</fullName>
    </submittedName>
</protein>
<dbReference type="Proteomes" id="UP000635726">
    <property type="component" value="Unassembled WGS sequence"/>
</dbReference>
<accession>A0A917URK5</accession>
<keyword evidence="2" id="KW-1185">Reference proteome</keyword>
<name>A0A917URK5_9DEIO</name>
<reference evidence="1" key="2">
    <citation type="submission" date="2020-09" db="EMBL/GenBank/DDBJ databases">
        <authorList>
            <person name="Sun Q."/>
            <person name="Ohkuma M."/>
        </authorList>
    </citation>
    <scope>NUCLEOTIDE SEQUENCE</scope>
    <source>
        <strain evidence="1">JCM 14371</strain>
    </source>
</reference>
<sequence>MTDVPAAWMTVGLVVREDGGSVPLSELEAVWEAVTVVCQARGLRLASMRSVPLSAGELAAGDLPGIMRASGSGVTQPL</sequence>
<evidence type="ECO:0000313" key="2">
    <source>
        <dbReference type="Proteomes" id="UP000635726"/>
    </source>
</evidence>
<reference evidence="1" key="1">
    <citation type="journal article" date="2014" name="Int. J. Syst. Evol. Microbiol.">
        <title>Complete genome sequence of Corynebacterium casei LMG S-19264T (=DSM 44701T), isolated from a smear-ripened cheese.</title>
        <authorList>
            <consortium name="US DOE Joint Genome Institute (JGI-PGF)"/>
            <person name="Walter F."/>
            <person name="Albersmeier A."/>
            <person name="Kalinowski J."/>
            <person name="Ruckert C."/>
        </authorList>
    </citation>
    <scope>NUCLEOTIDE SEQUENCE</scope>
    <source>
        <strain evidence="1">JCM 14371</strain>
    </source>
</reference>
<comment type="caution">
    <text evidence="1">The sequence shown here is derived from an EMBL/GenBank/DDBJ whole genome shotgun (WGS) entry which is preliminary data.</text>
</comment>
<gene>
    <name evidence="1" type="ORF">GCM10008939_24100</name>
</gene>
<organism evidence="1 2">
    <name type="scientific">Deinococcus aquiradiocola</name>
    <dbReference type="NCBI Taxonomy" id="393059"/>
    <lineage>
        <taxon>Bacteria</taxon>
        <taxon>Thermotogati</taxon>
        <taxon>Deinococcota</taxon>
        <taxon>Deinococci</taxon>
        <taxon>Deinococcales</taxon>
        <taxon>Deinococcaceae</taxon>
        <taxon>Deinococcus</taxon>
    </lineage>
</organism>
<evidence type="ECO:0000313" key="1">
    <source>
        <dbReference type="EMBL" id="GGJ79437.1"/>
    </source>
</evidence>
<dbReference type="RefSeq" id="WP_188963533.1">
    <property type="nucleotide sequence ID" value="NZ_BMOE01000008.1"/>
</dbReference>
<proteinExistence type="predicted"/>
<dbReference type="AlphaFoldDB" id="A0A917URK5"/>
<dbReference type="EMBL" id="BMOE01000008">
    <property type="protein sequence ID" value="GGJ79437.1"/>
    <property type="molecule type" value="Genomic_DNA"/>
</dbReference>